<comment type="caution">
    <text evidence="2">The sequence shown here is derived from an EMBL/GenBank/DDBJ whole genome shotgun (WGS) entry which is preliminary data.</text>
</comment>
<feature type="compositionally biased region" description="Polar residues" evidence="1">
    <location>
        <begin position="576"/>
        <end position="592"/>
    </location>
</feature>
<feature type="compositionally biased region" description="Basic and acidic residues" evidence="1">
    <location>
        <begin position="644"/>
        <end position="667"/>
    </location>
</feature>
<name>A0ABQ8KEQ1_9APHY</name>
<sequence length="710" mass="76357">MPAKPWVTPEQHEWFQTKKEAFLGAQKIAKVTAFLTEAEAQFWEQWPELPGLFGPEITVQDLSDEQLETYRNALQKRKLQIRAKFYNDQAKTRHEKLKTLSLSAVISAGKSTSTRVPQEVEVYSKLYYRDKVKESVEEEIKNGQGSKNKNIGVVRRETALAFEAETDEVKAEVKAFVQKVKEATAAESKERPVERTPQRYQSAINDLPRFLEYVLLYLAEETGWALTVMGGGPCPEEGGAIQTFAYHVGTTDAGHNFKQTYMNYQEAVMDPYARFLKAKYPPAERARRSLTLAAESPPPANSNVPGNITTVTTPSPAASQSAQSRRTGSPENLSSLAPPSLPVATPSLPLSPVTTAPTLAEPPEPTDRSPGVPIPDELTPTSYPLGTGNLGVQSAISASASVVPPPAPTEMSLVSAGSTAASASPITLQPSSLLTFNAPGAADHLAGGLDVPSWPGRSSDVFHFEPTFLPGNLSIPSSFDSEFHPAPPTFQFPYMSPLEPLLSLTPPLLSPISSALLGLPVIPSTLANTLATFSDTDMFSQQPALQIVQHPIVSDNIARPAVATVQSPAVATVQSPAVNVTTTDPPAPSASQMMVDPLPPTTNLPSASSTSLVLSPGSRTNANAHDATMSQSQPVPDDQPDAAELQRADDQPSRPRRDRSAPKRPDADWQPSGVHGKENRGANSVPQRKRPAPVHSSDVNAPQSKRARKI</sequence>
<feature type="region of interest" description="Disordered" evidence="1">
    <location>
        <begin position="292"/>
        <end position="386"/>
    </location>
</feature>
<dbReference type="GeneID" id="72002352"/>
<proteinExistence type="predicted"/>
<accession>A0ABQ8KEQ1</accession>
<feature type="compositionally biased region" description="Low complexity" evidence="1">
    <location>
        <begin position="309"/>
        <end position="329"/>
    </location>
</feature>
<dbReference type="EMBL" id="JADCUA010000011">
    <property type="protein sequence ID" value="KAH9836219.1"/>
    <property type="molecule type" value="Genomic_DNA"/>
</dbReference>
<evidence type="ECO:0000256" key="1">
    <source>
        <dbReference type="SAM" id="MobiDB-lite"/>
    </source>
</evidence>
<feature type="compositionally biased region" description="Polar residues" evidence="1">
    <location>
        <begin position="603"/>
        <end position="634"/>
    </location>
</feature>
<protein>
    <submittedName>
        <fullName evidence="2">Uncharacterized protein</fullName>
    </submittedName>
</protein>
<gene>
    <name evidence="2" type="ORF">C8Q71DRAFT_724057</name>
</gene>
<reference evidence="2 3" key="1">
    <citation type="journal article" date="2021" name="Environ. Microbiol.">
        <title>Gene family expansions and transcriptome signatures uncover fungal adaptations to wood decay.</title>
        <authorList>
            <person name="Hage H."/>
            <person name="Miyauchi S."/>
            <person name="Viragh M."/>
            <person name="Drula E."/>
            <person name="Min B."/>
            <person name="Chaduli D."/>
            <person name="Navarro D."/>
            <person name="Favel A."/>
            <person name="Norest M."/>
            <person name="Lesage-Meessen L."/>
            <person name="Balint B."/>
            <person name="Merenyi Z."/>
            <person name="de Eugenio L."/>
            <person name="Morin E."/>
            <person name="Martinez A.T."/>
            <person name="Baldrian P."/>
            <person name="Stursova M."/>
            <person name="Martinez M.J."/>
            <person name="Novotny C."/>
            <person name="Magnuson J.K."/>
            <person name="Spatafora J.W."/>
            <person name="Maurice S."/>
            <person name="Pangilinan J."/>
            <person name="Andreopoulos W."/>
            <person name="LaButti K."/>
            <person name="Hundley H."/>
            <person name="Na H."/>
            <person name="Kuo A."/>
            <person name="Barry K."/>
            <person name="Lipzen A."/>
            <person name="Henrissat B."/>
            <person name="Riley R."/>
            <person name="Ahrendt S."/>
            <person name="Nagy L.G."/>
            <person name="Grigoriev I.V."/>
            <person name="Martin F."/>
            <person name="Rosso M.N."/>
        </authorList>
    </citation>
    <scope>NUCLEOTIDE SEQUENCE [LARGE SCALE GENOMIC DNA]</scope>
    <source>
        <strain evidence="2 3">CIRM-BRFM 1785</strain>
    </source>
</reference>
<feature type="region of interest" description="Disordered" evidence="1">
    <location>
        <begin position="576"/>
        <end position="710"/>
    </location>
</feature>
<dbReference type="Proteomes" id="UP000814176">
    <property type="component" value="Unassembled WGS sequence"/>
</dbReference>
<evidence type="ECO:0000313" key="2">
    <source>
        <dbReference type="EMBL" id="KAH9836219.1"/>
    </source>
</evidence>
<evidence type="ECO:0000313" key="3">
    <source>
        <dbReference type="Proteomes" id="UP000814176"/>
    </source>
</evidence>
<dbReference type="RefSeq" id="XP_047778504.1">
    <property type="nucleotide sequence ID" value="XM_047921620.1"/>
</dbReference>
<organism evidence="2 3">
    <name type="scientific">Rhodofomes roseus</name>
    <dbReference type="NCBI Taxonomy" id="34475"/>
    <lineage>
        <taxon>Eukaryota</taxon>
        <taxon>Fungi</taxon>
        <taxon>Dikarya</taxon>
        <taxon>Basidiomycota</taxon>
        <taxon>Agaricomycotina</taxon>
        <taxon>Agaricomycetes</taxon>
        <taxon>Polyporales</taxon>
        <taxon>Rhodofomes</taxon>
    </lineage>
</organism>
<keyword evidence="3" id="KW-1185">Reference proteome</keyword>